<dbReference type="Proteomes" id="UP000479692">
    <property type="component" value="Unassembled WGS sequence"/>
</dbReference>
<dbReference type="InterPro" id="IPR014449">
    <property type="entry name" value="UCP007050_HI0931"/>
</dbReference>
<keyword evidence="2" id="KW-1185">Reference proteome</keyword>
<gene>
    <name evidence="1" type="ORF">GN331_13845</name>
</gene>
<protein>
    <submittedName>
        <fullName evidence="1">DUF2251 domain-containing protein</fullName>
    </submittedName>
</protein>
<evidence type="ECO:0000313" key="1">
    <source>
        <dbReference type="EMBL" id="MUV15284.1"/>
    </source>
</evidence>
<organism evidence="1 2">
    <name type="scientific">Noviluteimonas gilva</name>
    <dbReference type="NCBI Taxonomy" id="2682097"/>
    <lineage>
        <taxon>Bacteria</taxon>
        <taxon>Pseudomonadati</taxon>
        <taxon>Pseudomonadota</taxon>
        <taxon>Gammaproteobacteria</taxon>
        <taxon>Lysobacterales</taxon>
        <taxon>Lysobacteraceae</taxon>
        <taxon>Noviluteimonas</taxon>
    </lineage>
</organism>
<proteinExistence type="predicted"/>
<dbReference type="AlphaFoldDB" id="A0A7C9LMT5"/>
<dbReference type="EMBL" id="WOXT01000004">
    <property type="protein sequence ID" value="MUV15284.1"/>
    <property type="molecule type" value="Genomic_DNA"/>
</dbReference>
<accession>A0A7C9LMT5</accession>
<reference evidence="1 2" key="1">
    <citation type="submission" date="2019-12" db="EMBL/GenBank/DDBJ databases">
        <authorList>
            <person name="Xu J."/>
        </authorList>
    </citation>
    <scope>NUCLEOTIDE SEQUENCE [LARGE SCALE GENOMIC DNA]</scope>
    <source>
        <strain evidence="1 2">HX-5-24</strain>
    </source>
</reference>
<dbReference type="RefSeq" id="WP_156642821.1">
    <property type="nucleotide sequence ID" value="NZ_WOXT01000004.1"/>
</dbReference>
<evidence type="ECO:0000313" key="2">
    <source>
        <dbReference type="Proteomes" id="UP000479692"/>
    </source>
</evidence>
<comment type="caution">
    <text evidence="1">The sequence shown here is derived from an EMBL/GenBank/DDBJ whole genome shotgun (WGS) entry which is preliminary data.</text>
</comment>
<name>A0A7C9LMT5_9GAMM</name>
<sequence length="116" mass="13032">MDEQEIFESEVRSNDDLAGVFEHDGDTGYFYLYDLTKGESQRIIAALHMMSGTADFSADEVAVRWDQNEQFVGLLIKGKLWAAFEAEGSRPFDGGYGRVEKSEIPENIRALFEGKA</sequence>
<dbReference type="Pfam" id="PF10008">
    <property type="entry name" value="DUF2251"/>
    <property type="match status" value="1"/>
</dbReference>